<organism evidence="1 2">
    <name type="scientific">Candidatus Obscuribacter phosphatis</name>
    <dbReference type="NCBI Taxonomy" id="1906157"/>
    <lineage>
        <taxon>Bacteria</taxon>
        <taxon>Bacillati</taxon>
        <taxon>Candidatus Melainabacteria</taxon>
        <taxon>Candidatus Obscuribacterales</taxon>
        <taxon>Candidatus Obscuribacteraceae</taxon>
        <taxon>Candidatus Obscuribacter</taxon>
    </lineage>
</organism>
<comment type="caution">
    <text evidence="1">The sequence shown here is derived from an EMBL/GenBank/DDBJ whole genome shotgun (WGS) entry which is preliminary data.</text>
</comment>
<name>A0A8J7P7Q3_9BACT</name>
<dbReference type="AlphaFoldDB" id="A0A8J7P7Q3"/>
<evidence type="ECO:0000313" key="1">
    <source>
        <dbReference type="EMBL" id="MBN8661004.1"/>
    </source>
</evidence>
<proteinExistence type="predicted"/>
<evidence type="ECO:0000313" key="2">
    <source>
        <dbReference type="Proteomes" id="UP000664277"/>
    </source>
</evidence>
<protein>
    <submittedName>
        <fullName evidence="1">Uncharacterized protein</fullName>
    </submittedName>
</protein>
<sequence>MEDIAAKPLAEVMSGNLVSFTADLREGAPRPDFGSFITSVLDEEGETPLSILAVVLDVVTCPPDSIHKPSALGLSRRELKKEQPHIFALLKTEIKAAILGYIEDGRVYNHLPPRSPLVHDFVYQAGKRAVIALTDDFEYLRLLFNFSGDLPKDEILAAAVRQAALNRPLREREAYLVEAGQALCQLLRSDYERMVSVVRKIKPNPIYMSLEA</sequence>
<gene>
    <name evidence="1" type="ORF">J0M35_11600</name>
</gene>
<dbReference type="EMBL" id="JAFLCK010000015">
    <property type="protein sequence ID" value="MBN8661004.1"/>
    <property type="molecule type" value="Genomic_DNA"/>
</dbReference>
<dbReference type="Proteomes" id="UP000664277">
    <property type="component" value="Unassembled WGS sequence"/>
</dbReference>
<accession>A0A8J7P7Q3</accession>
<reference evidence="1" key="1">
    <citation type="submission" date="2021-02" db="EMBL/GenBank/DDBJ databases">
        <title>Genome-Resolved Metagenomics of a Microbial Community Performing Photosynthetic Biological Nutrient Removal.</title>
        <authorList>
            <person name="Mcdaniel E.A."/>
        </authorList>
    </citation>
    <scope>NUCLEOTIDE SEQUENCE</scope>
    <source>
        <strain evidence="1">UWPOB_OBS1</strain>
    </source>
</reference>